<evidence type="ECO:0000256" key="7">
    <source>
        <dbReference type="SAM" id="Phobius"/>
    </source>
</evidence>
<feature type="transmembrane region" description="Helical" evidence="7">
    <location>
        <begin position="116"/>
        <end position="133"/>
    </location>
</feature>
<gene>
    <name evidence="9" type="ORF">KSX_75170</name>
</gene>
<feature type="transmembrane region" description="Helical" evidence="7">
    <location>
        <begin position="321"/>
        <end position="340"/>
    </location>
</feature>
<evidence type="ECO:0000313" key="9">
    <source>
        <dbReference type="EMBL" id="GHO49354.1"/>
    </source>
</evidence>
<feature type="transmembrane region" description="Helical" evidence="7">
    <location>
        <begin position="295"/>
        <end position="315"/>
    </location>
</feature>
<evidence type="ECO:0000313" key="10">
    <source>
        <dbReference type="Proteomes" id="UP000612362"/>
    </source>
</evidence>
<name>A0A8J3IC32_9CHLR</name>
<proteinExistence type="predicted"/>
<keyword evidence="2" id="KW-0813">Transport</keyword>
<feature type="transmembrane region" description="Helical" evidence="7">
    <location>
        <begin position="270"/>
        <end position="288"/>
    </location>
</feature>
<dbReference type="PANTHER" id="PTHR23513:SF6">
    <property type="entry name" value="MAJOR FACILITATOR SUPERFAMILY ASSOCIATED DOMAIN-CONTAINING PROTEIN"/>
    <property type="match status" value="1"/>
</dbReference>
<dbReference type="PROSITE" id="PS50850">
    <property type="entry name" value="MFS"/>
    <property type="match status" value="1"/>
</dbReference>
<comment type="caution">
    <text evidence="9">The sequence shown here is derived from an EMBL/GenBank/DDBJ whole genome shotgun (WGS) entry which is preliminary data.</text>
</comment>
<evidence type="ECO:0000256" key="1">
    <source>
        <dbReference type="ARBA" id="ARBA00004651"/>
    </source>
</evidence>
<feature type="transmembrane region" description="Helical" evidence="7">
    <location>
        <begin position="386"/>
        <end position="405"/>
    </location>
</feature>
<keyword evidence="10" id="KW-1185">Reference proteome</keyword>
<reference evidence="9" key="1">
    <citation type="submission" date="2020-10" db="EMBL/GenBank/DDBJ databases">
        <title>Taxonomic study of unclassified bacteria belonging to the class Ktedonobacteria.</title>
        <authorList>
            <person name="Yabe S."/>
            <person name="Wang C.M."/>
            <person name="Zheng Y."/>
            <person name="Sakai Y."/>
            <person name="Cavaletti L."/>
            <person name="Monciardini P."/>
            <person name="Donadio S."/>
        </authorList>
    </citation>
    <scope>NUCLEOTIDE SEQUENCE</scope>
    <source>
        <strain evidence="9">SOSP1-1</strain>
    </source>
</reference>
<accession>A0A8J3IC32</accession>
<feature type="transmembrane region" description="Helical" evidence="7">
    <location>
        <begin position="236"/>
        <end position="258"/>
    </location>
</feature>
<dbReference type="AlphaFoldDB" id="A0A8J3IC32"/>
<dbReference type="Pfam" id="PF05977">
    <property type="entry name" value="MFS_3"/>
    <property type="match status" value="1"/>
</dbReference>
<evidence type="ECO:0000256" key="5">
    <source>
        <dbReference type="ARBA" id="ARBA00022989"/>
    </source>
</evidence>
<evidence type="ECO:0000256" key="6">
    <source>
        <dbReference type="ARBA" id="ARBA00023136"/>
    </source>
</evidence>
<sequence length="416" mass="44926">MQTIQSDKATQPRSQPRPFWRNASYLLLVGGQGASAFGSYTSDFALPLLTLAITGSAVQAGLVISIRSLVMNLLSLLAGAFADRWNRKRLMIGCEWGSALVTFSIPLAWWLGHLTLLHLCVAATLQGAFFVFYQMAESSALRHVVPSEQISSASGQNEVINSVALMVGPLFGGFLYNVSPMLPFVIDTLSFALSALSLALIRANFQNEGHGMSASGILRDIKDGLTWLWKEPLVRFLGILTAGLMVPCAGYSLLMVVLAQGMRADTVTTGYIFAAGGLGSILGALLSAPLQRWLGFTRLITLSAWVWALMWLMYIVAPNPLVLMVLNCLGYAVVPIYMVAQYSYRVTRIPDELQGRVNSIFRIVAFGGQPLGIAATGALLQYTGPSATILITFLPQLAVAIAASFNRALRQARTDV</sequence>
<dbReference type="SUPFAM" id="SSF103473">
    <property type="entry name" value="MFS general substrate transporter"/>
    <property type="match status" value="1"/>
</dbReference>
<keyword evidence="3" id="KW-1003">Cell membrane</keyword>
<dbReference type="RefSeq" id="WP_220198490.1">
    <property type="nucleotide sequence ID" value="NZ_BNJF01000005.1"/>
</dbReference>
<feature type="transmembrane region" description="Helical" evidence="7">
    <location>
        <begin position="184"/>
        <end position="205"/>
    </location>
</feature>
<comment type="subcellular location">
    <subcellularLocation>
        <location evidence="1">Cell membrane</location>
        <topology evidence="1">Multi-pass membrane protein</topology>
    </subcellularLocation>
</comment>
<feature type="transmembrane region" description="Helical" evidence="7">
    <location>
        <begin position="48"/>
        <end position="70"/>
    </location>
</feature>
<dbReference type="PANTHER" id="PTHR23513">
    <property type="entry name" value="INTEGRAL MEMBRANE EFFLUX PROTEIN-RELATED"/>
    <property type="match status" value="1"/>
</dbReference>
<dbReference type="Gene3D" id="1.20.1250.20">
    <property type="entry name" value="MFS general substrate transporter like domains"/>
    <property type="match status" value="1"/>
</dbReference>
<dbReference type="InterPro" id="IPR010290">
    <property type="entry name" value="TM_effector"/>
</dbReference>
<dbReference type="EMBL" id="BNJF01000005">
    <property type="protein sequence ID" value="GHO49354.1"/>
    <property type="molecule type" value="Genomic_DNA"/>
</dbReference>
<evidence type="ECO:0000256" key="4">
    <source>
        <dbReference type="ARBA" id="ARBA00022692"/>
    </source>
</evidence>
<dbReference type="GO" id="GO:0005886">
    <property type="term" value="C:plasma membrane"/>
    <property type="evidence" value="ECO:0007669"/>
    <property type="project" value="UniProtKB-SubCell"/>
</dbReference>
<dbReference type="CDD" id="cd06173">
    <property type="entry name" value="MFS_MefA_like"/>
    <property type="match status" value="1"/>
</dbReference>
<dbReference type="InterPro" id="IPR020846">
    <property type="entry name" value="MFS_dom"/>
</dbReference>
<dbReference type="GO" id="GO:0022857">
    <property type="term" value="F:transmembrane transporter activity"/>
    <property type="evidence" value="ECO:0007669"/>
    <property type="project" value="InterPro"/>
</dbReference>
<evidence type="ECO:0000256" key="2">
    <source>
        <dbReference type="ARBA" id="ARBA00022448"/>
    </source>
</evidence>
<feature type="transmembrane region" description="Helical" evidence="7">
    <location>
        <begin position="360"/>
        <end position="380"/>
    </location>
</feature>
<dbReference type="Proteomes" id="UP000612362">
    <property type="component" value="Unassembled WGS sequence"/>
</dbReference>
<dbReference type="InterPro" id="IPR036259">
    <property type="entry name" value="MFS_trans_sf"/>
</dbReference>
<protein>
    <submittedName>
        <fullName evidence="9">MFS transporter</fullName>
    </submittedName>
</protein>
<evidence type="ECO:0000256" key="3">
    <source>
        <dbReference type="ARBA" id="ARBA00022475"/>
    </source>
</evidence>
<feature type="transmembrane region" description="Helical" evidence="7">
    <location>
        <begin position="23"/>
        <end position="42"/>
    </location>
</feature>
<feature type="transmembrane region" description="Helical" evidence="7">
    <location>
        <begin position="90"/>
        <end position="110"/>
    </location>
</feature>
<feature type="transmembrane region" description="Helical" evidence="7">
    <location>
        <begin position="159"/>
        <end position="178"/>
    </location>
</feature>
<keyword evidence="5 7" id="KW-1133">Transmembrane helix</keyword>
<feature type="domain" description="Major facilitator superfamily (MFS) profile" evidence="8">
    <location>
        <begin position="24"/>
        <end position="410"/>
    </location>
</feature>
<keyword evidence="6 7" id="KW-0472">Membrane</keyword>
<keyword evidence="4 7" id="KW-0812">Transmembrane</keyword>
<organism evidence="9 10">
    <name type="scientific">Ktedonospora formicarum</name>
    <dbReference type="NCBI Taxonomy" id="2778364"/>
    <lineage>
        <taxon>Bacteria</taxon>
        <taxon>Bacillati</taxon>
        <taxon>Chloroflexota</taxon>
        <taxon>Ktedonobacteria</taxon>
        <taxon>Ktedonobacterales</taxon>
        <taxon>Ktedonobacteraceae</taxon>
        <taxon>Ktedonospora</taxon>
    </lineage>
</organism>
<evidence type="ECO:0000259" key="8">
    <source>
        <dbReference type="PROSITE" id="PS50850"/>
    </source>
</evidence>